<dbReference type="InterPro" id="IPR006073">
    <property type="entry name" value="GTP-bd"/>
</dbReference>
<keyword evidence="5 10" id="KW-0547">Nucleotide-binding</keyword>
<dbReference type="STRING" id="76123.AS203_05775"/>
<dbReference type="GO" id="GO:0005525">
    <property type="term" value="F:GTP binding"/>
    <property type="evidence" value="ECO:0007669"/>
    <property type="project" value="UniProtKB-UniRule"/>
</dbReference>
<organism evidence="12 13">
    <name type="scientific">Hoylesella enoeca</name>
    <dbReference type="NCBI Taxonomy" id="76123"/>
    <lineage>
        <taxon>Bacteria</taxon>
        <taxon>Pseudomonadati</taxon>
        <taxon>Bacteroidota</taxon>
        <taxon>Bacteroidia</taxon>
        <taxon>Bacteroidales</taxon>
        <taxon>Prevotellaceae</taxon>
        <taxon>Hoylesella</taxon>
    </lineage>
</organism>
<evidence type="ECO:0000256" key="6">
    <source>
        <dbReference type="ARBA" id="ARBA00022842"/>
    </source>
</evidence>
<dbReference type="FunFam" id="3.40.50.300:FF:000098">
    <property type="entry name" value="Probable GTP-binding protein EngB"/>
    <property type="match status" value="1"/>
</dbReference>
<dbReference type="AlphaFoldDB" id="A0A0S2KK36"/>
<keyword evidence="6" id="KW-0460">Magnesium</keyword>
<evidence type="ECO:0000256" key="2">
    <source>
        <dbReference type="ARBA" id="ARBA00009638"/>
    </source>
</evidence>
<keyword evidence="3 10" id="KW-0132">Cell division</keyword>
<comment type="function">
    <text evidence="10">Necessary for normal cell division and for the maintenance of normal septation.</text>
</comment>
<evidence type="ECO:0000256" key="5">
    <source>
        <dbReference type="ARBA" id="ARBA00022741"/>
    </source>
</evidence>
<dbReference type="PROSITE" id="PS51706">
    <property type="entry name" value="G_ENGB"/>
    <property type="match status" value="1"/>
</dbReference>
<evidence type="ECO:0000256" key="9">
    <source>
        <dbReference type="ARBA" id="ARBA00023306"/>
    </source>
</evidence>
<keyword evidence="7 10" id="KW-0342">GTP-binding</keyword>
<dbReference type="RefSeq" id="WP_025065704.1">
    <property type="nucleotide sequence ID" value="NZ_CP013195.1"/>
</dbReference>
<evidence type="ECO:0000313" key="12">
    <source>
        <dbReference type="EMBL" id="ALO48646.1"/>
    </source>
</evidence>
<proteinExistence type="inferred from homology"/>
<evidence type="ECO:0000256" key="8">
    <source>
        <dbReference type="ARBA" id="ARBA00023210"/>
    </source>
</evidence>
<dbReference type="Proteomes" id="UP000056252">
    <property type="component" value="Chromosome"/>
</dbReference>
<dbReference type="Gene3D" id="3.40.50.300">
    <property type="entry name" value="P-loop containing nucleotide triphosphate hydrolases"/>
    <property type="match status" value="1"/>
</dbReference>
<dbReference type="EMBL" id="CP013195">
    <property type="protein sequence ID" value="ALO48646.1"/>
    <property type="molecule type" value="Genomic_DNA"/>
</dbReference>
<comment type="cofactor">
    <cofactor evidence="1">
        <name>Mg(2+)</name>
        <dbReference type="ChEBI" id="CHEBI:18420"/>
    </cofactor>
</comment>
<evidence type="ECO:0000259" key="11">
    <source>
        <dbReference type="PROSITE" id="PS51706"/>
    </source>
</evidence>
<protein>
    <recommendedName>
        <fullName evidence="10">Probable GTP-binding protein EngB</fullName>
    </recommendedName>
</protein>
<evidence type="ECO:0000256" key="7">
    <source>
        <dbReference type="ARBA" id="ARBA00023134"/>
    </source>
</evidence>
<dbReference type="InterPro" id="IPR030393">
    <property type="entry name" value="G_ENGB_dom"/>
</dbReference>
<dbReference type="CDD" id="cd01876">
    <property type="entry name" value="YihA_EngB"/>
    <property type="match status" value="1"/>
</dbReference>
<keyword evidence="9 10" id="KW-0131">Cell cycle</keyword>
<dbReference type="Pfam" id="PF01926">
    <property type="entry name" value="MMR_HSR1"/>
    <property type="match status" value="1"/>
</dbReference>
<dbReference type="HAMAP" id="MF_00321">
    <property type="entry name" value="GTPase_EngB"/>
    <property type="match status" value="1"/>
</dbReference>
<dbReference type="GO" id="GO:0046872">
    <property type="term" value="F:metal ion binding"/>
    <property type="evidence" value="ECO:0007669"/>
    <property type="project" value="UniProtKB-KW"/>
</dbReference>
<dbReference type="PANTHER" id="PTHR11649">
    <property type="entry name" value="MSS1/TRME-RELATED GTP-BINDING PROTEIN"/>
    <property type="match status" value="1"/>
</dbReference>
<dbReference type="InterPro" id="IPR027417">
    <property type="entry name" value="P-loop_NTPase"/>
</dbReference>
<keyword evidence="8 10" id="KW-0717">Septation</keyword>
<gene>
    <name evidence="10" type="primary">engB</name>
    <name evidence="12" type="ORF">AS203_05775</name>
</gene>
<dbReference type="KEGG" id="peo:AS203_05775"/>
<dbReference type="OrthoDB" id="9804921at2"/>
<keyword evidence="13" id="KW-1185">Reference proteome</keyword>
<sequence>MEIKNSEFVVSAPTVGRCPNDNKAEYAFIGRSNVGKSSLINMLCKHKGLAKTSATPGKTLLINHFIINKEWYLVDLPGYGFAKRSKSVQKQLTQMISSYILQREQLVNVFVLVDIRHEPQQIDREFIDWLGESSIPFAIVFTKADKLSAAKVKLSAENWMRELEDRWEVLPPYFITSAEKKTGREELLDYIDQINQTLTAKAQR</sequence>
<dbReference type="eggNOG" id="COG0218">
    <property type="taxonomic scope" value="Bacteria"/>
</dbReference>
<reference evidence="13" key="1">
    <citation type="submission" date="2015-11" db="EMBL/GenBank/DDBJ databases">
        <authorList>
            <person name="Holder M.E."/>
            <person name="Ajami N.J."/>
            <person name="Petrosino J.F."/>
        </authorList>
    </citation>
    <scope>NUCLEOTIDE SEQUENCE [LARGE SCALE GENOMIC DNA]</scope>
    <source>
        <strain evidence="13">F0113</strain>
    </source>
</reference>
<keyword evidence="4" id="KW-0479">Metal-binding</keyword>
<evidence type="ECO:0000256" key="4">
    <source>
        <dbReference type="ARBA" id="ARBA00022723"/>
    </source>
</evidence>
<dbReference type="GO" id="GO:0000917">
    <property type="term" value="P:division septum assembly"/>
    <property type="evidence" value="ECO:0007669"/>
    <property type="project" value="UniProtKB-KW"/>
</dbReference>
<name>A0A0S2KK36_9BACT</name>
<evidence type="ECO:0000256" key="10">
    <source>
        <dbReference type="HAMAP-Rule" id="MF_00321"/>
    </source>
</evidence>
<dbReference type="SUPFAM" id="SSF52540">
    <property type="entry name" value="P-loop containing nucleoside triphosphate hydrolases"/>
    <property type="match status" value="1"/>
</dbReference>
<dbReference type="InterPro" id="IPR019987">
    <property type="entry name" value="GTP-bd_ribosome_bio_YsxC"/>
</dbReference>
<dbReference type="NCBIfam" id="TIGR03598">
    <property type="entry name" value="GTPase_YsxC"/>
    <property type="match status" value="1"/>
</dbReference>
<feature type="domain" description="EngB-type G" evidence="11">
    <location>
        <begin position="22"/>
        <end position="197"/>
    </location>
</feature>
<evidence type="ECO:0000256" key="3">
    <source>
        <dbReference type="ARBA" id="ARBA00022618"/>
    </source>
</evidence>
<dbReference type="PANTHER" id="PTHR11649:SF13">
    <property type="entry name" value="ENGB-TYPE G DOMAIN-CONTAINING PROTEIN"/>
    <property type="match status" value="1"/>
</dbReference>
<comment type="similarity">
    <text evidence="2 10">Belongs to the TRAFAC class TrmE-Era-EngA-EngB-Septin-like GTPase superfamily. EngB GTPase family.</text>
</comment>
<evidence type="ECO:0000313" key="13">
    <source>
        <dbReference type="Proteomes" id="UP000056252"/>
    </source>
</evidence>
<evidence type="ECO:0000256" key="1">
    <source>
        <dbReference type="ARBA" id="ARBA00001946"/>
    </source>
</evidence>
<accession>A0A0S2KK36</accession>